<feature type="transmembrane region" description="Helical" evidence="4">
    <location>
        <begin position="616"/>
        <end position="638"/>
    </location>
</feature>
<dbReference type="GO" id="GO:0004553">
    <property type="term" value="F:hydrolase activity, hydrolyzing O-glycosyl compounds"/>
    <property type="evidence" value="ECO:0007669"/>
    <property type="project" value="InterPro"/>
</dbReference>
<dbReference type="STRING" id="1441469.A0A225AJY8"/>
<comment type="caution">
    <text evidence="7">The sequence shown here is derived from an EMBL/GenBank/DDBJ whole genome shotgun (WGS) entry which is preliminary data.</text>
</comment>
<feature type="chain" id="PRO_5012307734" description="GH16 domain-containing protein" evidence="5">
    <location>
        <begin position="23"/>
        <end position="1042"/>
    </location>
</feature>
<evidence type="ECO:0000256" key="1">
    <source>
        <dbReference type="ARBA" id="ARBA00004609"/>
    </source>
</evidence>
<feature type="region of interest" description="Disordered" evidence="3">
    <location>
        <begin position="492"/>
        <end position="514"/>
    </location>
</feature>
<feature type="compositionally biased region" description="Polar residues" evidence="3">
    <location>
        <begin position="418"/>
        <end position="470"/>
    </location>
</feature>
<keyword evidence="8" id="KW-1185">Reference proteome</keyword>
<reference evidence="7 8" key="1">
    <citation type="submission" date="2015-06" db="EMBL/GenBank/DDBJ databases">
        <title>Talaromyces atroroseus IBT 11181 draft genome.</title>
        <authorList>
            <person name="Rasmussen K.B."/>
            <person name="Rasmussen S."/>
            <person name="Petersen B."/>
            <person name="Sicheritz-Ponten T."/>
            <person name="Mortensen U.H."/>
            <person name="Thrane U."/>
        </authorList>
    </citation>
    <scope>NUCLEOTIDE SEQUENCE [LARGE SCALE GENOMIC DNA]</scope>
    <source>
        <strain evidence="7 8">IBT 11181</strain>
    </source>
</reference>
<evidence type="ECO:0000313" key="8">
    <source>
        <dbReference type="Proteomes" id="UP000214365"/>
    </source>
</evidence>
<feature type="transmembrane region" description="Helical" evidence="4">
    <location>
        <begin position="335"/>
        <end position="357"/>
    </location>
</feature>
<feature type="region of interest" description="Disordered" evidence="3">
    <location>
        <begin position="375"/>
        <end position="471"/>
    </location>
</feature>
<feature type="transmembrane region" description="Helical" evidence="4">
    <location>
        <begin position="572"/>
        <end position="596"/>
    </location>
</feature>
<feature type="compositionally biased region" description="Low complexity" evidence="3">
    <location>
        <begin position="1004"/>
        <end position="1014"/>
    </location>
</feature>
<feature type="transmembrane region" description="Helical" evidence="4">
    <location>
        <begin position="933"/>
        <end position="957"/>
    </location>
</feature>
<feature type="compositionally biased region" description="Basic and acidic residues" evidence="3">
    <location>
        <begin position="1018"/>
        <end position="1042"/>
    </location>
</feature>
<dbReference type="Pfam" id="PF00722">
    <property type="entry name" value="Glyco_hydro_16"/>
    <property type="match status" value="1"/>
</dbReference>
<name>A0A225AJY8_TALAT</name>
<feature type="compositionally biased region" description="Basic and acidic residues" evidence="3">
    <location>
        <begin position="541"/>
        <end position="556"/>
    </location>
</feature>
<sequence length="1042" mass="116943">MLSSAWPGLLCVLLVALTPAHAQSSLEYTDVQSCSCGFYDEAADLLFTESTIVYFNETGTTIPSDYVVEEFAHHYDTGWNNMYRKGASVENVKIVNDTTARNLTSLQMACEPSDHEHLVVGSSIRTARQDIFFGSFRSTLRPARSWTRGSVISMFLAHNTTESWQVDVMNTDNSSQAWVDMLMQGEFANTWFGANFTNLTEEGMEPWYYTEYRVDWTREGLNYSIGGDLKMSFNKSVNSSIPSTPAPLHFQHWSLGNKYTSQGPPDIVNLANIGYTRLFFNSSTWNDTHRQAFDDRCSIQDACRMDDNTLRGNSSFPPQSLEPWKQYQPPYRIKWVPLIMDIVCGAIFIALTTKTLWRRFTWHKFLVFLGLRKEQQPEPRSSSHPESTVSTDGISDNARGYSGDTTPPHISGGANIPRNESYNTLPPYRGSQTPLPQYQSPSASRRPSLSNIAGHNSNFPASLNGTVQGESSRAASRAASLYAVPQLEQSSHASAQMDSSNISTEVTTVSESAVNGTRVEYTTETRTEGQTEVRTETVDAATEKQEAAKAGKDAKNAKPAAAASAKPPRVDYLAGFISISSLLVTANHFGLTYFNAVIEPGSSPHYHSETVARKTFATYFLDPLWIGPFLMISTRFLTSNYIRTGNLNNMAQKIVARPFRLLTPVASIALLEYFFMDAGALNWLESLPSVTWSDWPFVAIPANPGIYVSEILQLAFLIPNAAPMITNNYCTGVLWTIPVQLQGAWQTLLGLIMIRQIKNPWKRFGFYLFCTIMHWYALSWGSYYYVGIMLADLDITYKYKQWVQPRAWAYWPLLILLICVALGGFTIDLVTQHTGVNYAQVEYGWHPDKLTGLSLTQADADSYPDYFVPRLNAFLATISMQAVVEICPTLQKVLSVKILQWLFPHIFSIYLIHGFIIWSVGSWTMLSMWSKGYPYWLCTLITAITSYGTLFASLPLLTPPIEALGKGFTVRLWQFASTEPVPRKPTTYPFGKELFTRRSELRDSSSSPSFDESSVTNEKGKQSQTHVKELKSGKVMEHINEF</sequence>
<dbReference type="PANTHER" id="PTHR38121">
    <property type="entry name" value="GH16 DOMAIN-CONTAINING PROTEIN"/>
    <property type="match status" value="1"/>
</dbReference>
<protein>
    <recommendedName>
        <fullName evidence="6">GH16 domain-containing protein</fullName>
    </recommendedName>
</protein>
<evidence type="ECO:0000256" key="4">
    <source>
        <dbReference type="SAM" id="Phobius"/>
    </source>
</evidence>
<keyword evidence="4" id="KW-1133">Transmembrane helix</keyword>
<dbReference type="SUPFAM" id="SSF49899">
    <property type="entry name" value="Concanavalin A-like lectins/glucanases"/>
    <property type="match status" value="1"/>
</dbReference>
<dbReference type="InterPro" id="IPR013320">
    <property type="entry name" value="ConA-like_dom_sf"/>
</dbReference>
<dbReference type="Gene3D" id="2.60.120.200">
    <property type="match status" value="1"/>
</dbReference>
<evidence type="ECO:0000313" key="7">
    <source>
        <dbReference type="EMBL" id="OKL55829.1"/>
    </source>
</evidence>
<feature type="signal peptide" evidence="5">
    <location>
        <begin position="1"/>
        <end position="22"/>
    </location>
</feature>
<proteinExistence type="predicted"/>
<comment type="subcellular location">
    <subcellularLocation>
        <location evidence="1">Cell membrane</location>
        <topology evidence="1">Lipid-anchor</topology>
        <topology evidence="1">GPI-anchor</topology>
    </subcellularLocation>
</comment>
<evidence type="ECO:0000256" key="2">
    <source>
        <dbReference type="ARBA" id="ARBA00022475"/>
    </source>
</evidence>
<organism evidence="7 8">
    <name type="scientific">Talaromyces atroroseus</name>
    <dbReference type="NCBI Taxonomy" id="1441469"/>
    <lineage>
        <taxon>Eukaryota</taxon>
        <taxon>Fungi</taxon>
        <taxon>Dikarya</taxon>
        <taxon>Ascomycota</taxon>
        <taxon>Pezizomycotina</taxon>
        <taxon>Eurotiomycetes</taxon>
        <taxon>Eurotiomycetidae</taxon>
        <taxon>Eurotiales</taxon>
        <taxon>Trichocomaceae</taxon>
        <taxon>Talaromyces</taxon>
        <taxon>Talaromyces sect. Trachyspermi</taxon>
    </lineage>
</organism>
<feature type="transmembrane region" description="Helical" evidence="4">
    <location>
        <begin position="766"/>
        <end position="788"/>
    </location>
</feature>
<dbReference type="GO" id="GO:0005975">
    <property type="term" value="P:carbohydrate metabolic process"/>
    <property type="evidence" value="ECO:0007669"/>
    <property type="project" value="InterPro"/>
</dbReference>
<gene>
    <name evidence="7" type="ORF">UA08_08826</name>
</gene>
<feature type="transmembrane region" description="Helical" evidence="4">
    <location>
        <begin position="733"/>
        <end position="754"/>
    </location>
</feature>
<dbReference type="GeneID" id="31008582"/>
<dbReference type="GO" id="GO:0005886">
    <property type="term" value="C:plasma membrane"/>
    <property type="evidence" value="ECO:0007669"/>
    <property type="project" value="UniProtKB-SubCell"/>
</dbReference>
<keyword evidence="4" id="KW-0472">Membrane</keyword>
<evidence type="ECO:0000259" key="6">
    <source>
        <dbReference type="Pfam" id="PF00722"/>
    </source>
</evidence>
<dbReference type="OrthoDB" id="25131at2759"/>
<dbReference type="InterPro" id="IPR000757">
    <property type="entry name" value="Beta-glucanase-like"/>
</dbReference>
<feature type="region of interest" description="Disordered" evidence="3">
    <location>
        <begin position="541"/>
        <end position="562"/>
    </location>
</feature>
<feature type="compositionally biased region" description="Polar residues" evidence="3">
    <location>
        <begin position="384"/>
        <end position="394"/>
    </location>
</feature>
<feature type="transmembrane region" description="Helical" evidence="4">
    <location>
        <begin position="808"/>
        <end position="830"/>
    </location>
</feature>
<feature type="transmembrane region" description="Helical" evidence="4">
    <location>
        <begin position="659"/>
        <end position="676"/>
    </location>
</feature>
<keyword evidence="5" id="KW-0732">Signal</keyword>
<feature type="domain" description="GH16" evidence="6">
    <location>
        <begin position="110"/>
        <end position="263"/>
    </location>
</feature>
<evidence type="ECO:0000256" key="5">
    <source>
        <dbReference type="SAM" id="SignalP"/>
    </source>
</evidence>
<keyword evidence="2" id="KW-1003">Cell membrane</keyword>
<dbReference type="Proteomes" id="UP000214365">
    <property type="component" value="Unassembled WGS sequence"/>
</dbReference>
<feature type="transmembrane region" description="Helical" evidence="4">
    <location>
        <begin position="901"/>
        <end position="921"/>
    </location>
</feature>
<dbReference type="RefSeq" id="XP_020115950.1">
    <property type="nucleotide sequence ID" value="XM_020263868.1"/>
</dbReference>
<keyword evidence="4" id="KW-0812">Transmembrane</keyword>
<accession>A0A225AJY8</accession>
<dbReference type="EMBL" id="LFMY01000017">
    <property type="protein sequence ID" value="OKL55829.1"/>
    <property type="molecule type" value="Genomic_DNA"/>
</dbReference>
<evidence type="ECO:0000256" key="3">
    <source>
        <dbReference type="SAM" id="MobiDB-lite"/>
    </source>
</evidence>
<feature type="region of interest" description="Disordered" evidence="3">
    <location>
        <begin position="998"/>
        <end position="1042"/>
    </location>
</feature>
<dbReference type="AlphaFoldDB" id="A0A225AJY8"/>
<dbReference type="PANTHER" id="PTHR38121:SF2">
    <property type="entry name" value="ACYLTRANSFERASE 3 DOMAIN-CONTAINING PROTEIN"/>
    <property type="match status" value="1"/>
</dbReference>